<dbReference type="EMBL" id="VLPK01000002">
    <property type="protein sequence ID" value="TSJ40734.1"/>
    <property type="molecule type" value="Genomic_DNA"/>
</dbReference>
<evidence type="ECO:0000313" key="4">
    <source>
        <dbReference type="Proteomes" id="UP000318733"/>
    </source>
</evidence>
<accession>A0A556MLD3</accession>
<evidence type="ECO:0000313" key="3">
    <source>
        <dbReference type="EMBL" id="TSJ40734.1"/>
    </source>
</evidence>
<evidence type="ECO:0000259" key="2">
    <source>
        <dbReference type="PROSITE" id="PS50110"/>
    </source>
</evidence>
<dbReference type="PANTHER" id="PTHR44520">
    <property type="entry name" value="RESPONSE REGULATOR RCP1-RELATED"/>
    <property type="match status" value="1"/>
</dbReference>
<dbReference type="InterPro" id="IPR001789">
    <property type="entry name" value="Sig_transdc_resp-reg_receiver"/>
</dbReference>
<name>A0A556MLD3_9SPHI</name>
<dbReference type="Proteomes" id="UP000318733">
    <property type="component" value="Unassembled WGS sequence"/>
</dbReference>
<dbReference type="InterPro" id="IPR052893">
    <property type="entry name" value="TCS_response_regulator"/>
</dbReference>
<comment type="caution">
    <text evidence="3">The sequence shown here is derived from an EMBL/GenBank/DDBJ whole genome shotgun (WGS) entry which is preliminary data.</text>
</comment>
<dbReference type="PANTHER" id="PTHR44520:SF2">
    <property type="entry name" value="RESPONSE REGULATOR RCP1"/>
    <property type="match status" value="1"/>
</dbReference>
<dbReference type="RefSeq" id="WP_144248772.1">
    <property type="nucleotide sequence ID" value="NZ_VLPK01000002.1"/>
</dbReference>
<feature type="modified residue" description="4-aspartylphosphate" evidence="1">
    <location>
        <position position="60"/>
    </location>
</feature>
<sequence length="133" mass="15507">MCKLLMIDDNPLEHLIMQRMVDNYNVFPNMDHSLEPDMTIAYLENNYTDSENLPNVIFLDLNMPKFSGWDFIKSFEKIYAKLKRPIDIYILSSSIDSRDIAQSQKYPFVKAFFPKPIAKSTLLDLDAIYNKAS</sequence>
<proteinExistence type="predicted"/>
<keyword evidence="1" id="KW-0597">Phosphoprotein</keyword>
<feature type="domain" description="Response regulatory" evidence="2">
    <location>
        <begin position="3"/>
        <end position="130"/>
    </location>
</feature>
<dbReference type="GO" id="GO:0000160">
    <property type="term" value="P:phosphorelay signal transduction system"/>
    <property type="evidence" value="ECO:0007669"/>
    <property type="project" value="InterPro"/>
</dbReference>
<dbReference type="AlphaFoldDB" id="A0A556MLD3"/>
<keyword evidence="4" id="KW-1185">Reference proteome</keyword>
<gene>
    <name evidence="3" type="ORF">FO440_13395</name>
</gene>
<protein>
    <submittedName>
        <fullName evidence="3">Response regulator transcription factor</fullName>
    </submittedName>
</protein>
<evidence type="ECO:0000256" key="1">
    <source>
        <dbReference type="PROSITE-ProRule" id="PRU00169"/>
    </source>
</evidence>
<dbReference type="SUPFAM" id="SSF52172">
    <property type="entry name" value="CheY-like"/>
    <property type="match status" value="1"/>
</dbReference>
<organism evidence="3 4">
    <name type="scientific">Mucilaginibacter corticis</name>
    <dbReference type="NCBI Taxonomy" id="2597670"/>
    <lineage>
        <taxon>Bacteria</taxon>
        <taxon>Pseudomonadati</taxon>
        <taxon>Bacteroidota</taxon>
        <taxon>Sphingobacteriia</taxon>
        <taxon>Sphingobacteriales</taxon>
        <taxon>Sphingobacteriaceae</taxon>
        <taxon>Mucilaginibacter</taxon>
    </lineage>
</organism>
<dbReference type="PROSITE" id="PS50110">
    <property type="entry name" value="RESPONSE_REGULATORY"/>
    <property type="match status" value="1"/>
</dbReference>
<dbReference type="InterPro" id="IPR011006">
    <property type="entry name" value="CheY-like_superfamily"/>
</dbReference>
<dbReference type="Gene3D" id="3.40.50.2300">
    <property type="match status" value="1"/>
</dbReference>
<dbReference type="OrthoDB" id="1121174at2"/>
<reference evidence="3 4" key="1">
    <citation type="submission" date="2019-07" db="EMBL/GenBank/DDBJ databases">
        <authorList>
            <person name="Huq M.A."/>
        </authorList>
    </citation>
    <scope>NUCLEOTIDE SEQUENCE [LARGE SCALE GENOMIC DNA]</scope>
    <source>
        <strain evidence="3 4">MAH-19</strain>
    </source>
</reference>